<name>A0A0F7ZKJ0_9HYPO</name>
<gene>
    <name evidence="1" type="ORF">HIM_05217</name>
</gene>
<protein>
    <submittedName>
        <fullName evidence="1">Uncharacterized protein</fullName>
    </submittedName>
</protein>
<keyword evidence="2" id="KW-1185">Reference proteome</keyword>
<organism evidence="1 2">
    <name type="scientific">Hirsutella minnesotensis 3608</name>
    <dbReference type="NCBI Taxonomy" id="1043627"/>
    <lineage>
        <taxon>Eukaryota</taxon>
        <taxon>Fungi</taxon>
        <taxon>Dikarya</taxon>
        <taxon>Ascomycota</taxon>
        <taxon>Pezizomycotina</taxon>
        <taxon>Sordariomycetes</taxon>
        <taxon>Hypocreomycetidae</taxon>
        <taxon>Hypocreales</taxon>
        <taxon>Ophiocordycipitaceae</taxon>
        <taxon>Hirsutella</taxon>
    </lineage>
</organism>
<accession>A0A0F7ZKJ0</accession>
<dbReference type="AlphaFoldDB" id="A0A0F7ZKJ0"/>
<sequence length="181" mass="20737">MKDISCKPQLFDYSRADLDSIKQKTADGEEDLEFWSVKGQRKSKNFVYLAWGRETGGRELILNVKDSEITEDVLEMDTLPPRGIVEYLNELEEAHISKEKVLAQSECWGSDLDIQYLRQLYRQHGWPEAIRRKDAENAAEGLMEGVLAQRDDEWETVMEDWMPDCELELSSGDGADLSDSG</sequence>
<proteinExistence type="predicted"/>
<dbReference type="EMBL" id="KQ030518">
    <property type="protein sequence ID" value="KJZ75291.1"/>
    <property type="molecule type" value="Genomic_DNA"/>
</dbReference>
<dbReference type="Proteomes" id="UP000054481">
    <property type="component" value="Unassembled WGS sequence"/>
</dbReference>
<evidence type="ECO:0000313" key="2">
    <source>
        <dbReference type="Proteomes" id="UP000054481"/>
    </source>
</evidence>
<evidence type="ECO:0000313" key="1">
    <source>
        <dbReference type="EMBL" id="KJZ75291.1"/>
    </source>
</evidence>
<reference evidence="1 2" key="1">
    <citation type="journal article" date="2014" name="Genome Biol. Evol.">
        <title>Comparative genomics and transcriptomics analyses reveal divergent lifestyle features of nematode endoparasitic fungus Hirsutella minnesotensis.</title>
        <authorList>
            <person name="Lai Y."/>
            <person name="Liu K."/>
            <person name="Zhang X."/>
            <person name="Zhang X."/>
            <person name="Li K."/>
            <person name="Wang N."/>
            <person name="Shu C."/>
            <person name="Wu Y."/>
            <person name="Wang C."/>
            <person name="Bushley K.E."/>
            <person name="Xiang M."/>
            <person name="Liu X."/>
        </authorList>
    </citation>
    <scope>NUCLEOTIDE SEQUENCE [LARGE SCALE GENOMIC DNA]</scope>
    <source>
        <strain evidence="1 2">3608</strain>
    </source>
</reference>
<dbReference type="OrthoDB" id="5343383at2759"/>